<sequence length="244" mass="26318">MSFIRAAFLAGLAGMSASAAMAADLPRRVELPPAPILDTTETWYLRGDVGYTHYKRPEADFTAVALAGGMTRESFRDSAVLGIGMGYRFSPMFRADVTLDHRFNSRFKGLPSGDGIAAGSVFDKGRFQSSTLMLNAYADLGTYRGLTPYVGAGIGVARNVLANYVRITDPAAEDRLSGGGDYDFAWALMAGLGYKLSDSFTLDLGYRYASLGDVKTRGYETGAGADVKFIGSHEMRLGVRYAFQ</sequence>
<reference evidence="4 5" key="1">
    <citation type="submission" date="2016-10" db="EMBL/GenBank/DDBJ databases">
        <authorList>
            <person name="de Groot N.N."/>
        </authorList>
    </citation>
    <scope>NUCLEOTIDE SEQUENCE [LARGE SCALE GENOMIC DNA]</scope>
    <source>
        <strain evidence="4 5">CGMCC 1.7666</strain>
    </source>
</reference>
<feature type="domain" description="Outer membrane protein beta-barrel" evidence="3">
    <location>
        <begin position="11"/>
        <end position="224"/>
    </location>
</feature>
<feature type="chain" id="PRO_5011780602" evidence="2">
    <location>
        <begin position="23"/>
        <end position="244"/>
    </location>
</feature>
<dbReference type="Pfam" id="PF13505">
    <property type="entry name" value="OMP_b-brl"/>
    <property type="match status" value="1"/>
</dbReference>
<dbReference type="Proteomes" id="UP000199569">
    <property type="component" value="Unassembled WGS sequence"/>
</dbReference>
<feature type="signal peptide" evidence="2">
    <location>
        <begin position="1"/>
        <end position="22"/>
    </location>
</feature>
<dbReference type="Gene3D" id="2.40.160.20">
    <property type="match status" value="1"/>
</dbReference>
<evidence type="ECO:0000313" key="5">
    <source>
        <dbReference type="Proteomes" id="UP000199569"/>
    </source>
</evidence>
<organism evidence="4 5">
    <name type="scientific">Microvirga guangxiensis</name>
    <dbReference type="NCBI Taxonomy" id="549386"/>
    <lineage>
        <taxon>Bacteria</taxon>
        <taxon>Pseudomonadati</taxon>
        <taxon>Pseudomonadota</taxon>
        <taxon>Alphaproteobacteria</taxon>
        <taxon>Hyphomicrobiales</taxon>
        <taxon>Methylobacteriaceae</taxon>
        <taxon>Microvirga</taxon>
    </lineage>
</organism>
<gene>
    <name evidence="4" type="ORF">SAMN02927923_01988</name>
</gene>
<dbReference type="SUPFAM" id="SSF56925">
    <property type="entry name" value="OMPA-like"/>
    <property type="match status" value="1"/>
</dbReference>
<dbReference type="InterPro" id="IPR011250">
    <property type="entry name" value="OMP/PagP_B-barrel"/>
</dbReference>
<dbReference type="RefSeq" id="WP_091133856.1">
    <property type="nucleotide sequence ID" value="NZ_FMVJ01000005.1"/>
</dbReference>
<evidence type="ECO:0000313" key="4">
    <source>
        <dbReference type="EMBL" id="SCY69183.1"/>
    </source>
</evidence>
<dbReference type="AlphaFoldDB" id="A0A1G5HZF1"/>
<name>A0A1G5HZF1_9HYPH</name>
<dbReference type="InterPro" id="IPR027385">
    <property type="entry name" value="Beta-barrel_OMP"/>
</dbReference>
<evidence type="ECO:0000256" key="1">
    <source>
        <dbReference type="ARBA" id="ARBA00022729"/>
    </source>
</evidence>
<dbReference type="OrthoDB" id="5643626at2"/>
<accession>A0A1G5HZF1</accession>
<dbReference type="EMBL" id="FMVJ01000005">
    <property type="protein sequence ID" value="SCY69183.1"/>
    <property type="molecule type" value="Genomic_DNA"/>
</dbReference>
<evidence type="ECO:0000256" key="2">
    <source>
        <dbReference type="SAM" id="SignalP"/>
    </source>
</evidence>
<protein>
    <submittedName>
        <fullName evidence="4">Opacity protein</fullName>
    </submittedName>
</protein>
<dbReference type="STRING" id="549386.SAMN02927923_01988"/>
<keyword evidence="5" id="KW-1185">Reference proteome</keyword>
<evidence type="ECO:0000259" key="3">
    <source>
        <dbReference type="Pfam" id="PF13505"/>
    </source>
</evidence>
<proteinExistence type="predicted"/>
<keyword evidence="1 2" id="KW-0732">Signal</keyword>